<keyword evidence="3" id="KW-0012">Acyltransferase</keyword>
<evidence type="ECO:0000313" key="5">
    <source>
        <dbReference type="Proteomes" id="UP000326396"/>
    </source>
</evidence>
<dbReference type="Proteomes" id="UP000326396">
    <property type="component" value="Linkage Group LG5"/>
</dbReference>
<sequence length="433" mass="48732">MIMMNSLMAKIQTRFGRIRTLHSMIISQETIKPSSPTPSHLKTHNLSFIDYLSPNIHMPLILFYKNFNNNNNNNINILKRSLSHSLTQYYPFAGRLHAPDYIDCNDEGVEFLEASVHSRLDDFILKEDQDETLDQLIPNALGCAVNKTSPHMVAVQLSHFTCGGVSVAVSVSHKAADAFTMVNFVNHWATLTRGELPINPRFFSSPSMSNFKIPELSQVETPQQVKFANRRFVFPNSKLNELKNKINAMGASPLDPTRVESLTTLLFKCAATITGSSRPLISLNQLVNLRGKNNGNFPQLAPGNFYAVATAMTKNSSQIEMNEMIMSLRKERMEVQGARDVEEAGKKMVDTWMIVLDDQIQSYSFSSVCRFPFYQVDFGWGNPARVMIRSGNLDTNFIVLMDTPSGDGIEATVQLEEEDMAIFQKNEQLHAYT</sequence>
<dbReference type="PANTHER" id="PTHR31623">
    <property type="entry name" value="F21J9.9"/>
    <property type="match status" value="1"/>
</dbReference>
<comment type="caution">
    <text evidence="4">The sequence shown here is derived from an EMBL/GenBank/DDBJ whole genome shotgun (WGS) entry which is preliminary data.</text>
</comment>
<keyword evidence="2" id="KW-0808">Transferase</keyword>
<evidence type="ECO:0000256" key="2">
    <source>
        <dbReference type="ARBA" id="ARBA00022679"/>
    </source>
</evidence>
<dbReference type="PANTHER" id="PTHR31623:SF92">
    <property type="entry name" value="VINORINE SYNTHASE"/>
    <property type="match status" value="1"/>
</dbReference>
<dbReference type="Pfam" id="PF02458">
    <property type="entry name" value="Transferase"/>
    <property type="match status" value="1"/>
</dbReference>
<dbReference type="Gene3D" id="3.30.559.10">
    <property type="entry name" value="Chloramphenicol acetyltransferase-like domain"/>
    <property type="match status" value="2"/>
</dbReference>
<comment type="similarity">
    <text evidence="1">Belongs to the plant acyltransferase family.</text>
</comment>
<protein>
    <submittedName>
        <fullName evidence="4">Uncharacterized protein</fullName>
    </submittedName>
</protein>
<dbReference type="OrthoDB" id="671439at2759"/>
<keyword evidence="5" id="KW-1185">Reference proteome</keyword>
<reference evidence="4 5" key="1">
    <citation type="submission" date="2019-05" db="EMBL/GenBank/DDBJ databases">
        <title>Mikania micrantha, genome provides insights into the molecular mechanism of rapid growth.</title>
        <authorList>
            <person name="Liu B."/>
        </authorList>
    </citation>
    <scope>NUCLEOTIDE SEQUENCE [LARGE SCALE GENOMIC DNA]</scope>
    <source>
        <strain evidence="4">NLD-2019</strain>
        <tissue evidence="4">Leaf</tissue>
    </source>
</reference>
<dbReference type="AlphaFoldDB" id="A0A5N6MQ53"/>
<organism evidence="4 5">
    <name type="scientific">Mikania micrantha</name>
    <name type="common">bitter vine</name>
    <dbReference type="NCBI Taxonomy" id="192012"/>
    <lineage>
        <taxon>Eukaryota</taxon>
        <taxon>Viridiplantae</taxon>
        <taxon>Streptophyta</taxon>
        <taxon>Embryophyta</taxon>
        <taxon>Tracheophyta</taxon>
        <taxon>Spermatophyta</taxon>
        <taxon>Magnoliopsida</taxon>
        <taxon>eudicotyledons</taxon>
        <taxon>Gunneridae</taxon>
        <taxon>Pentapetalae</taxon>
        <taxon>asterids</taxon>
        <taxon>campanulids</taxon>
        <taxon>Asterales</taxon>
        <taxon>Asteraceae</taxon>
        <taxon>Asteroideae</taxon>
        <taxon>Heliantheae alliance</taxon>
        <taxon>Eupatorieae</taxon>
        <taxon>Mikania</taxon>
    </lineage>
</organism>
<evidence type="ECO:0000313" key="4">
    <source>
        <dbReference type="EMBL" id="KAD3642303.1"/>
    </source>
</evidence>
<evidence type="ECO:0000256" key="1">
    <source>
        <dbReference type="ARBA" id="ARBA00009861"/>
    </source>
</evidence>
<dbReference type="GO" id="GO:0016746">
    <property type="term" value="F:acyltransferase activity"/>
    <property type="evidence" value="ECO:0007669"/>
    <property type="project" value="UniProtKB-KW"/>
</dbReference>
<gene>
    <name evidence="4" type="ORF">E3N88_31527</name>
</gene>
<dbReference type="EMBL" id="SZYD01000015">
    <property type="protein sequence ID" value="KAD3642303.1"/>
    <property type="molecule type" value="Genomic_DNA"/>
</dbReference>
<dbReference type="InterPro" id="IPR023213">
    <property type="entry name" value="CAT-like_dom_sf"/>
</dbReference>
<accession>A0A5N6MQ53</accession>
<name>A0A5N6MQ53_9ASTR</name>
<proteinExistence type="inferred from homology"/>
<evidence type="ECO:0000256" key="3">
    <source>
        <dbReference type="ARBA" id="ARBA00023315"/>
    </source>
</evidence>